<name>G5HSF8_9FIRM</name>
<sequence length="432" mass="48744">MNQTMTNKKKKPMELYVHIPFCARKCLYCDFLSFRALESLQEAYTRQLIREIEAQGAFCSEYQVTTIFIGGGTPSVMEPCLIGDIMRSLKYHFDVAEDAEITIEVNPGTLLHNKMHIYKECGINRLSIGLQSADNQELKELGRIHTFEEFLKSYQCARMVGFSNINVDLMSSIPGQTLESFKNTLKKVTMLKPEHISAYSLIVEEGTPFWDRYGQEGTAGPGYPPLPDEETESRIYHLTRNFLQEQGYERYEISNYAKPGFKCRHNVGYWTEVPYLGLGLGASSFMWNCRFSNVSDMDTYMNLDFTGSMEATAGAMGETAGTAGETAGSMGVPPGEPVRNPENVLEQLRGPLTELTREARMEEFMFLGLRLTKGISEIDFVSMFGIKLETIYGPVIERLISDGLLVKNGVWISLTEWGMDVSNFVLSEFLLP</sequence>
<dbReference type="GO" id="GO:0005737">
    <property type="term" value="C:cytoplasm"/>
    <property type="evidence" value="ECO:0007669"/>
    <property type="project" value="UniProtKB-SubCell"/>
</dbReference>
<evidence type="ECO:0000313" key="11">
    <source>
        <dbReference type="EMBL" id="EHE95689.1"/>
    </source>
</evidence>
<dbReference type="GO" id="GO:0046872">
    <property type="term" value="F:metal ion binding"/>
    <property type="evidence" value="ECO:0007669"/>
    <property type="project" value="UniProtKB-UniRule"/>
</dbReference>
<dbReference type="InterPro" id="IPR034505">
    <property type="entry name" value="Coproporphyrinogen-III_oxidase"/>
</dbReference>
<dbReference type="SFLD" id="SFLDF00288">
    <property type="entry name" value="HemN-like__clustered_with_nucl"/>
    <property type="match status" value="1"/>
</dbReference>
<comment type="subcellular location">
    <subcellularLocation>
        <location evidence="9">Cytoplasm</location>
    </subcellularLocation>
</comment>
<dbReference type="eggNOG" id="COG0635">
    <property type="taxonomic scope" value="Bacteria"/>
</dbReference>
<dbReference type="SFLD" id="SFLDG01065">
    <property type="entry name" value="anaerobic_coproporphyrinogen-I"/>
    <property type="match status" value="2"/>
</dbReference>
<evidence type="ECO:0000259" key="10">
    <source>
        <dbReference type="PROSITE" id="PS51918"/>
    </source>
</evidence>
<dbReference type="SFLD" id="SFLDS00029">
    <property type="entry name" value="Radical_SAM"/>
    <property type="match status" value="2"/>
</dbReference>
<protein>
    <recommendedName>
        <fullName evidence="2 9">Heme chaperone HemW</fullName>
    </recommendedName>
</protein>
<keyword evidence="8 9" id="KW-0143">Chaperone</keyword>
<gene>
    <name evidence="11" type="ORF">HMPREF9469_05520</name>
</gene>
<dbReference type="CDD" id="cd01335">
    <property type="entry name" value="Radical_SAM"/>
    <property type="match status" value="1"/>
</dbReference>
<dbReference type="PATRIC" id="fig|742733.3.peg.5671"/>
<evidence type="ECO:0000256" key="4">
    <source>
        <dbReference type="ARBA" id="ARBA00022691"/>
    </source>
</evidence>
<comment type="caution">
    <text evidence="11">The sequence shown here is derived from an EMBL/GenBank/DDBJ whole genome shotgun (WGS) entry which is preliminary data.</text>
</comment>
<feature type="domain" description="Radical SAM core" evidence="10">
    <location>
        <begin position="7"/>
        <end position="249"/>
    </location>
</feature>
<dbReference type="SUPFAM" id="SSF102114">
    <property type="entry name" value="Radical SAM enzymes"/>
    <property type="match status" value="2"/>
</dbReference>
<dbReference type="NCBIfam" id="TIGR00539">
    <property type="entry name" value="hemN_rel"/>
    <property type="match status" value="1"/>
</dbReference>
<reference evidence="11 12" key="1">
    <citation type="submission" date="2011-08" db="EMBL/GenBank/DDBJ databases">
        <title>The Genome Sequence of Clostridium citroniae WAL-17108.</title>
        <authorList>
            <consortium name="The Broad Institute Genome Sequencing Platform"/>
            <person name="Earl A."/>
            <person name="Ward D."/>
            <person name="Feldgarden M."/>
            <person name="Gevers D."/>
            <person name="Finegold S.M."/>
            <person name="Summanen P.H."/>
            <person name="Molitoris D.R."/>
            <person name="Vaisanen M.L."/>
            <person name="Daigneault M."/>
            <person name="Allen-Vercoe E."/>
            <person name="Young S.K."/>
            <person name="Zeng Q."/>
            <person name="Gargeya S."/>
            <person name="Fitzgerald M."/>
            <person name="Haas B."/>
            <person name="Abouelleil A."/>
            <person name="Alvarado L."/>
            <person name="Arachchi H.M."/>
            <person name="Berlin A."/>
            <person name="Brown A."/>
            <person name="Chapman S.B."/>
            <person name="Chen Z."/>
            <person name="Dunbar C."/>
            <person name="Freedman E."/>
            <person name="Gearin G."/>
            <person name="Gellesch M."/>
            <person name="Goldberg J."/>
            <person name="Griggs A."/>
            <person name="Gujja S."/>
            <person name="Heiman D."/>
            <person name="Howarth C."/>
            <person name="Larson L."/>
            <person name="Lui A."/>
            <person name="MacDonald P.J.P."/>
            <person name="Montmayeur A."/>
            <person name="Murphy C."/>
            <person name="Neiman D."/>
            <person name="Pearson M."/>
            <person name="Priest M."/>
            <person name="Roberts A."/>
            <person name="Saif S."/>
            <person name="Shea T."/>
            <person name="Shenoy N."/>
            <person name="Sisk P."/>
            <person name="Stolte C."/>
            <person name="Sykes S."/>
            <person name="Wortman J."/>
            <person name="Nusbaum C."/>
            <person name="Birren B."/>
        </authorList>
    </citation>
    <scope>NUCLEOTIDE SEQUENCE [LARGE SCALE GENOMIC DNA]</scope>
    <source>
        <strain evidence="11 12">WAL-17108</strain>
    </source>
</reference>
<dbReference type="InterPro" id="IPR010723">
    <property type="entry name" value="HemN_C"/>
</dbReference>
<evidence type="ECO:0000313" key="12">
    <source>
        <dbReference type="Proteomes" id="UP000003763"/>
    </source>
</evidence>
<keyword evidence="6 9" id="KW-0408">Iron</keyword>
<evidence type="ECO:0000256" key="6">
    <source>
        <dbReference type="ARBA" id="ARBA00023004"/>
    </source>
</evidence>
<dbReference type="EMBL" id="ADLJ01000051">
    <property type="protein sequence ID" value="EHE95689.1"/>
    <property type="molecule type" value="Genomic_DNA"/>
</dbReference>
<accession>G5HSF8</accession>
<dbReference type="HOGENOM" id="CLU_027579_1_1_9"/>
<evidence type="ECO:0000256" key="2">
    <source>
        <dbReference type="ARBA" id="ARBA00017228"/>
    </source>
</evidence>
<dbReference type="InterPro" id="IPR006638">
    <property type="entry name" value="Elp3/MiaA/NifB-like_rSAM"/>
</dbReference>
<keyword evidence="9" id="KW-0963">Cytoplasm</keyword>
<evidence type="ECO:0000256" key="5">
    <source>
        <dbReference type="ARBA" id="ARBA00022723"/>
    </source>
</evidence>
<dbReference type="GO" id="GO:0006779">
    <property type="term" value="P:porphyrin-containing compound biosynthetic process"/>
    <property type="evidence" value="ECO:0007669"/>
    <property type="project" value="InterPro"/>
</dbReference>
<dbReference type="InterPro" id="IPR013785">
    <property type="entry name" value="Aldolase_TIM"/>
</dbReference>
<dbReference type="PANTHER" id="PTHR13932">
    <property type="entry name" value="COPROPORPHYRINIGEN III OXIDASE"/>
    <property type="match status" value="1"/>
</dbReference>
<dbReference type="GO" id="GO:0051539">
    <property type="term" value="F:4 iron, 4 sulfur cluster binding"/>
    <property type="evidence" value="ECO:0007669"/>
    <property type="project" value="UniProtKB-UniRule"/>
</dbReference>
<evidence type="ECO:0000256" key="7">
    <source>
        <dbReference type="ARBA" id="ARBA00023014"/>
    </source>
</evidence>
<keyword evidence="3 9" id="KW-0349">Heme</keyword>
<dbReference type="SMART" id="SM00729">
    <property type="entry name" value="Elp3"/>
    <property type="match status" value="1"/>
</dbReference>
<dbReference type="Pfam" id="PF04055">
    <property type="entry name" value="Radical_SAM"/>
    <property type="match status" value="1"/>
</dbReference>
<dbReference type="AlphaFoldDB" id="G5HSF8"/>
<keyword evidence="7 9" id="KW-0411">Iron-sulfur</keyword>
<dbReference type="PROSITE" id="PS51918">
    <property type="entry name" value="RADICAL_SAM"/>
    <property type="match status" value="1"/>
</dbReference>
<keyword evidence="5 9" id="KW-0479">Metal-binding</keyword>
<evidence type="ECO:0000256" key="9">
    <source>
        <dbReference type="RuleBase" id="RU364116"/>
    </source>
</evidence>
<dbReference type="GO" id="GO:0004109">
    <property type="term" value="F:coproporphyrinogen oxidase activity"/>
    <property type="evidence" value="ECO:0007669"/>
    <property type="project" value="InterPro"/>
</dbReference>
<dbReference type="SFLD" id="SFLDF00562">
    <property type="entry name" value="HemN-like__clustered_with_heat"/>
    <property type="match status" value="1"/>
</dbReference>
<comment type="similarity">
    <text evidence="1">Belongs to the anaerobic coproporphyrinogen-III oxidase family. HemW subfamily.</text>
</comment>
<dbReference type="Proteomes" id="UP000003763">
    <property type="component" value="Unassembled WGS sequence"/>
</dbReference>
<dbReference type="Pfam" id="PF06969">
    <property type="entry name" value="HemN_C"/>
    <property type="match status" value="1"/>
</dbReference>
<dbReference type="InterPro" id="IPR004559">
    <property type="entry name" value="HemW-like"/>
</dbReference>
<keyword evidence="9" id="KW-0004">4Fe-4S</keyword>
<dbReference type="Gene3D" id="3.20.20.70">
    <property type="entry name" value="Aldolase class I"/>
    <property type="match status" value="1"/>
</dbReference>
<dbReference type="PANTHER" id="PTHR13932:SF5">
    <property type="entry name" value="RADICAL S-ADENOSYL METHIONINE DOMAIN-CONTAINING PROTEIN 1, MITOCHONDRIAL"/>
    <property type="match status" value="1"/>
</dbReference>
<comment type="function">
    <text evidence="9">Probably acts as a heme chaperone, transferring heme to an unknown acceptor. Binds one molecule of heme per monomer, possibly covalently. Binds 1 [4Fe-4S] cluster. The cluster is coordinated with 3 cysteines and an exchangeable S-adenosyl-L-methionine.</text>
</comment>
<evidence type="ECO:0000256" key="1">
    <source>
        <dbReference type="ARBA" id="ARBA00006100"/>
    </source>
</evidence>
<keyword evidence="4 9" id="KW-0949">S-adenosyl-L-methionine</keyword>
<dbReference type="InterPro" id="IPR058240">
    <property type="entry name" value="rSAM_sf"/>
</dbReference>
<organism evidence="11 12">
    <name type="scientific">[Clostridium] citroniae WAL-17108</name>
    <dbReference type="NCBI Taxonomy" id="742733"/>
    <lineage>
        <taxon>Bacteria</taxon>
        <taxon>Bacillati</taxon>
        <taxon>Bacillota</taxon>
        <taxon>Clostridia</taxon>
        <taxon>Lachnospirales</taxon>
        <taxon>Lachnospiraceae</taxon>
        <taxon>Enterocloster</taxon>
    </lineage>
</organism>
<dbReference type="InterPro" id="IPR007197">
    <property type="entry name" value="rSAM"/>
</dbReference>
<evidence type="ECO:0000256" key="3">
    <source>
        <dbReference type="ARBA" id="ARBA00022617"/>
    </source>
</evidence>
<evidence type="ECO:0000256" key="8">
    <source>
        <dbReference type="ARBA" id="ARBA00023186"/>
    </source>
</evidence>
<proteinExistence type="inferred from homology"/>